<gene>
    <name evidence="2" type="ORF">P691DRAFT_776263</name>
</gene>
<reference evidence="2" key="1">
    <citation type="submission" date="2020-11" db="EMBL/GenBank/DDBJ databases">
        <authorList>
            <consortium name="DOE Joint Genome Institute"/>
            <person name="Ahrendt S."/>
            <person name="Riley R."/>
            <person name="Andreopoulos W."/>
            <person name="Labutti K."/>
            <person name="Pangilinan J."/>
            <person name="Ruiz-Duenas F.J."/>
            <person name="Barrasa J.M."/>
            <person name="Sanchez-Garcia M."/>
            <person name="Camarero S."/>
            <person name="Miyauchi S."/>
            <person name="Serrano A."/>
            <person name="Linde D."/>
            <person name="Babiker R."/>
            <person name="Drula E."/>
            <person name="Ayuso-Fernandez I."/>
            <person name="Pacheco R."/>
            <person name="Padilla G."/>
            <person name="Ferreira P."/>
            <person name="Barriuso J."/>
            <person name="Kellner H."/>
            <person name="Castanera R."/>
            <person name="Alfaro M."/>
            <person name="Ramirez L."/>
            <person name="Pisabarro A.G."/>
            <person name="Kuo A."/>
            <person name="Tritt A."/>
            <person name="Lipzen A."/>
            <person name="He G."/>
            <person name="Yan M."/>
            <person name="Ng V."/>
            <person name="Cullen D."/>
            <person name="Martin F."/>
            <person name="Rosso M.-N."/>
            <person name="Henrissat B."/>
            <person name="Hibbett D."/>
            <person name="Martinez A.T."/>
            <person name="Grigoriev I.V."/>
        </authorList>
    </citation>
    <scope>NUCLEOTIDE SEQUENCE</scope>
    <source>
        <strain evidence="2">MF-IS2</strain>
    </source>
</reference>
<proteinExistence type="predicted"/>
<dbReference type="InterPro" id="IPR027417">
    <property type="entry name" value="P-loop_NTPase"/>
</dbReference>
<evidence type="ECO:0000259" key="1">
    <source>
        <dbReference type="Pfam" id="PF01926"/>
    </source>
</evidence>
<accession>A0A9P6C396</accession>
<feature type="domain" description="G" evidence="1">
    <location>
        <begin position="20"/>
        <end position="109"/>
    </location>
</feature>
<dbReference type="CDD" id="cd00882">
    <property type="entry name" value="Ras_like_GTPase"/>
    <property type="match status" value="1"/>
</dbReference>
<comment type="caution">
    <text evidence="2">The sequence shown here is derived from an EMBL/GenBank/DDBJ whole genome shotgun (WGS) entry which is preliminary data.</text>
</comment>
<dbReference type="OrthoDB" id="3147752at2759"/>
<evidence type="ECO:0000313" key="3">
    <source>
        <dbReference type="Proteomes" id="UP000807342"/>
    </source>
</evidence>
<dbReference type="Gene3D" id="3.40.50.300">
    <property type="entry name" value="P-loop containing nucleotide triphosphate hydrolases"/>
    <property type="match status" value="2"/>
</dbReference>
<dbReference type="InterPro" id="IPR006073">
    <property type="entry name" value="GTP-bd"/>
</dbReference>
<dbReference type="GO" id="GO:0005525">
    <property type="term" value="F:GTP binding"/>
    <property type="evidence" value="ECO:0007669"/>
    <property type="project" value="InterPro"/>
</dbReference>
<dbReference type="AlphaFoldDB" id="A0A9P6C396"/>
<dbReference type="SUPFAM" id="SSF52540">
    <property type="entry name" value="P-loop containing nucleoside triphosphate hydrolases"/>
    <property type="match status" value="2"/>
</dbReference>
<organism evidence="2 3">
    <name type="scientific">Macrolepiota fuliginosa MF-IS2</name>
    <dbReference type="NCBI Taxonomy" id="1400762"/>
    <lineage>
        <taxon>Eukaryota</taxon>
        <taxon>Fungi</taxon>
        <taxon>Dikarya</taxon>
        <taxon>Basidiomycota</taxon>
        <taxon>Agaricomycotina</taxon>
        <taxon>Agaricomycetes</taxon>
        <taxon>Agaricomycetidae</taxon>
        <taxon>Agaricales</taxon>
        <taxon>Agaricineae</taxon>
        <taxon>Agaricaceae</taxon>
        <taxon>Macrolepiota</taxon>
    </lineage>
</organism>
<keyword evidence="3" id="KW-1185">Reference proteome</keyword>
<dbReference type="Proteomes" id="UP000807342">
    <property type="component" value="Unassembled WGS sequence"/>
</dbReference>
<sequence>MSYQESKNSNTITDPDVPIIFILGVSGSGKSSFINELVPEGQEQAPIGHGVRAQTTFIREYKVIIDEKPVILVDTPGVDFSEDILADIEEWMGWNAISLRRIHSLIFLYPISRNRVKLGIMKRILDKLIGNGKGSIYRRVVLATNMWPNEVSEAVSTVHNQREGSLHKMWKPFIKQGATTMRHDGRESSAGGIIRFLLTTEAPDTGVRPQFRAISKSADGSQLPSVHQPPRPALRQSFCSLFKSYAGKVIVPVLGPTGSGKSSVWFHSQPAKKVNIGNKNLSNCTKKLGVYEMRLSSGQDLVLLDTPGYDLEGKRPEYVLRLLRQWLVTHNSTCCCFSNGANVNFSSILIFHRIADTRIPQVTRRYFRTFDPARRENGMQSRIHVVTTMWNELTDRRQGEEYEQKLKEDLWKGLPVQDSSLHQFDLTQESAKKIIDPLIKSPGYVPIPPYLAPINSSRQEDVQSSS</sequence>
<dbReference type="EMBL" id="MU151208">
    <property type="protein sequence ID" value="KAF9447249.1"/>
    <property type="molecule type" value="Genomic_DNA"/>
</dbReference>
<protein>
    <recommendedName>
        <fullName evidence="1">G domain-containing protein</fullName>
    </recommendedName>
</protein>
<evidence type="ECO:0000313" key="2">
    <source>
        <dbReference type="EMBL" id="KAF9447249.1"/>
    </source>
</evidence>
<name>A0A9P6C396_9AGAR</name>
<dbReference type="Pfam" id="PF01926">
    <property type="entry name" value="MMR_HSR1"/>
    <property type="match status" value="1"/>
</dbReference>